<reference evidence="1" key="1">
    <citation type="journal article" date="2020" name="Stud. Mycol.">
        <title>101 Dothideomycetes genomes: a test case for predicting lifestyles and emergence of pathogens.</title>
        <authorList>
            <person name="Haridas S."/>
            <person name="Albert R."/>
            <person name="Binder M."/>
            <person name="Bloem J."/>
            <person name="Labutti K."/>
            <person name="Salamov A."/>
            <person name="Andreopoulos B."/>
            <person name="Baker S."/>
            <person name="Barry K."/>
            <person name="Bills G."/>
            <person name="Bluhm B."/>
            <person name="Cannon C."/>
            <person name="Castanera R."/>
            <person name="Culley D."/>
            <person name="Daum C."/>
            <person name="Ezra D."/>
            <person name="Gonzalez J."/>
            <person name="Henrissat B."/>
            <person name="Kuo A."/>
            <person name="Liang C."/>
            <person name="Lipzen A."/>
            <person name="Lutzoni F."/>
            <person name="Magnuson J."/>
            <person name="Mondo S."/>
            <person name="Nolan M."/>
            <person name="Ohm R."/>
            <person name="Pangilinan J."/>
            <person name="Park H.-J."/>
            <person name="Ramirez L."/>
            <person name="Alfaro M."/>
            <person name="Sun H."/>
            <person name="Tritt A."/>
            <person name="Yoshinaga Y."/>
            <person name="Zwiers L.-H."/>
            <person name="Turgeon B."/>
            <person name="Goodwin S."/>
            <person name="Spatafora J."/>
            <person name="Crous P."/>
            <person name="Grigoriev I."/>
        </authorList>
    </citation>
    <scope>NUCLEOTIDE SEQUENCE</scope>
    <source>
        <strain evidence="1">ATCC 36951</strain>
    </source>
</reference>
<dbReference type="EMBL" id="ML993609">
    <property type="protein sequence ID" value="KAF2163262.1"/>
    <property type="molecule type" value="Genomic_DNA"/>
</dbReference>
<dbReference type="PANTHER" id="PTHR48420">
    <property type="entry name" value="NON-HAEM DIOXYGENASE N-TERMINAL DOMAIN-CONTAINING PROTEIN"/>
    <property type="match status" value="1"/>
</dbReference>
<dbReference type="AlphaFoldDB" id="A0A6A6CBG5"/>
<sequence>MMATTLSLKTFETGSVPFPTLEEAFGPSSLGILIVSDLPPQFAELRRKLLSHASYLAQLPSEQLDALTNVPAHYEIGWSHGVEKLKDGQYDTMKGSFYVDCQSFYLDKPTLDLPRHPSLTRGSGQNLWPSEAAIPGFRAEFEELCTLLIDIGALVARAIDLYAVRKIPDYGAGFLERVVRTSHTPKARLLHYFPPASGTTSEEDEDEDSWCATHLDDGCLTALISALFVDESDALPPLVDRASPPTLNILPKSPDPAVGLYIGSREGTVVKVNTPEDSIAFQTGEALEKITGGRFRAVPHFVRGPNPRGAKVARNTLALFMQPDLDEVIDKAAGLTYGEFVDAIVEKHA</sequence>
<dbReference type="OrthoDB" id="438224at2759"/>
<dbReference type="Proteomes" id="UP000799537">
    <property type="component" value="Unassembled WGS sequence"/>
</dbReference>
<organism evidence="1 2">
    <name type="scientific">Zasmidium cellare ATCC 36951</name>
    <dbReference type="NCBI Taxonomy" id="1080233"/>
    <lineage>
        <taxon>Eukaryota</taxon>
        <taxon>Fungi</taxon>
        <taxon>Dikarya</taxon>
        <taxon>Ascomycota</taxon>
        <taxon>Pezizomycotina</taxon>
        <taxon>Dothideomycetes</taxon>
        <taxon>Dothideomycetidae</taxon>
        <taxon>Mycosphaerellales</taxon>
        <taxon>Mycosphaerellaceae</taxon>
        <taxon>Zasmidium</taxon>
    </lineage>
</organism>
<evidence type="ECO:0008006" key="3">
    <source>
        <dbReference type="Google" id="ProtNLM"/>
    </source>
</evidence>
<protein>
    <recommendedName>
        <fullName evidence="3">Clavaminate synthase-like protein</fullName>
    </recommendedName>
</protein>
<keyword evidence="2" id="KW-1185">Reference proteome</keyword>
<evidence type="ECO:0000313" key="2">
    <source>
        <dbReference type="Proteomes" id="UP000799537"/>
    </source>
</evidence>
<proteinExistence type="predicted"/>
<accession>A0A6A6CBG5</accession>
<evidence type="ECO:0000313" key="1">
    <source>
        <dbReference type="EMBL" id="KAF2163262.1"/>
    </source>
</evidence>
<dbReference type="PANTHER" id="PTHR48420:SF1">
    <property type="entry name" value="NON-HAEM DIOXYGENASE N-TERMINAL DOMAIN-CONTAINING PROTEIN"/>
    <property type="match status" value="1"/>
</dbReference>
<dbReference type="GeneID" id="54566936"/>
<name>A0A6A6CBG5_ZASCE</name>
<dbReference type="RefSeq" id="XP_033664151.1">
    <property type="nucleotide sequence ID" value="XM_033813664.1"/>
</dbReference>
<dbReference type="InterPro" id="IPR027443">
    <property type="entry name" value="IPNS-like_sf"/>
</dbReference>
<dbReference type="SUPFAM" id="SSF51197">
    <property type="entry name" value="Clavaminate synthase-like"/>
    <property type="match status" value="1"/>
</dbReference>
<dbReference type="Gene3D" id="2.60.120.330">
    <property type="entry name" value="B-lactam Antibiotic, Isopenicillin N Synthase, Chain"/>
    <property type="match status" value="1"/>
</dbReference>
<gene>
    <name evidence="1" type="ORF">M409DRAFT_57556</name>
</gene>